<feature type="compositionally biased region" description="Polar residues" evidence="1">
    <location>
        <begin position="1"/>
        <end position="48"/>
    </location>
</feature>
<reference evidence="3" key="1">
    <citation type="submission" date="2017-01" db="EMBL/GenBank/DDBJ databases">
        <title>Comparative genomics of anhydrobiosis in the tardigrade Hypsibius dujardini.</title>
        <authorList>
            <person name="Yoshida Y."/>
            <person name="Koutsovoulos G."/>
            <person name="Laetsch D."/>
            <person name="Stevens L."/>
            <person name="Kumar S."/>
            <person name="Horikawa D."/>
            <person name="Ishino K."/>
            <person name="Komine S."/>
            <person name="Tomita M."/>
            <person name="Blaxter M."/>
            <person name="Arakawa K."/>
        </authorList>
    </citation>
    <scope>NUCLEOTIDE SEQUENCE [LARGE SCALE GENOMIC DNA]</scope>
    <source>
        <strain evidence="3">Z151</strain>
    </source>
</reference>
<dbReference type="AlphaFoldDB" id="A0A1W0W8B7"/>
<organism evidence="2 3">
    <name type="scientific">Hypsibius exemplaris</name>
    <name type="common">Freshwater tardigrade</name>
    <dbReference type="NCBI Taxonomy" id="2072580"/>
    <lineage>
        <taxon>Eukaryota</taxon>
        <taxon>Metazoa</taxon>
        <taxon>Ecdysozoa</taxon>
        <taxon>Tardigrada</taxon>
        <taxon>Eutardigrada</taxon>
        <taxon>Parachela</taxon>
        <taxon>Hypsibioidea</taxon>
        <taxon>Hypsibiidae</taxon>
        <taxon>Hypsibius</taxon>
    </lineage>
</organism>
<evidence type="ECO:0000313" key="3">
    <source>
        <dbReference type="Proteomes" id="UP000192578"/>
    </source>
</evidence>
<evidence type="ECO:0000313" key="2">
    <source>
        <dbReference type="EMBL" id="OQV11433.1"/>
    </source>
</evidence>
<accession>A0A1W0W8B7</accession>
<name>A0A1W0W8B7_HYPEX</name>
<gene>
    <name evidence="2" type="ORF">BV898_14229</name>
</gene>
<sequence>MGADDSTTYSASGTEEYSGDGQYSATTSWNNDTANGWDQQVPTHWDNSTPPMTPMPMALTAAPPEVKWTYTPPQVALLHPTLTSTPMHCSPIGSSEYGATNESGYYRALFDYSADDPEGGAVVMMLLRLL</sequence>
<proteinExistence type="predicted"/>
<evidence type="ECO:0000256" key="1">
    <source>
        <dbReference type="SAM" id="MobiDB-lite"/>
    </source>
</evidence>
<comment type="caution">
    <text evidence="2">The sequence shown here is derived from an EMBL/GenBank/DDBJ whole genome shotgun (WGS) entry which is preliminary data.</text>
</comment>
<keyword evidence="3" id="KW-1185">Reference proteome</keyword>
<dbReference type="OrthoDB" id="10065861at2759"/>
<protein>
    <submittedName>
        <fullName evidence="2">Uncharacterized protein</fullName>
    </submittedName>
</protein>
<dbReference type="EMBL" id="MTYJ01000171">
    <property type="protein sequence ID" value="OQV11433.1"/>
    <property type="molecule type" value="Genomic_DNA"/>
</dbReference>
<dbReference type="Proteomes" id="UP000192578">
    <property type="component" value="Unassembled WGS sequence"/>
</dbReference>
<feature type="region of interest" description="Disordered" evidence="1">
    <location>
        <begin position="1"/>
        <end position="58"/>
    </location>
</feature>